<reference evidence="2 3" key="1">
    <citation type="journal article" date="2005" name="DNA Res.">
        <title>Complete genome sequence of the facultative anaerobic magnetotactic bacterium Magnetospirillum sp. strain AMB-1.</title>
        <authorList>
            <person name="Matsunaga T."/>
            <person name="Okamura Y."/>
            <person name="Fukuda Y."/>
            <person name="Wahyudi A.T."/>
            <person name="Murase Y."/>
            <person name="Takeyama H."/>
        </authorList>
    </citation>
    <scope>NUCLEOTIDE SEQUENCE [LARGE SCALE GENOMIC DNA]</scope>
    <source>
        <strain evidence="3">ATCC 700264 / AMB-1</strain>
    </source>
</reference>
<organism evidence="2 3">
    <name type="scientific">Paramagnetospirillum magneticum (strain ATCC 700264 / AMB-1)</name>
    <name type="common">Magnetospirillum magneticum</name>
    <dbReference type="NCBI Taxonomy" id="342108"/>
    <lineage>
        <taxon>Bacteria</taxon>
        <taxon>Pseudomonadati</taxon>
        <taxon>Pseudomonadota</taxon>
        <taxon>Alphaproteobacteria</taxon>
        <taxon>Rhodospirillales</taxon>
        <taxon>Magnetospirillaceae</taxon>
        <taxon>Paramagnetospirillum</taxon>
    </lineage>
</organism>
<proteinExistence type="predicted"/>
<evidence type="ECO:0000313" key="2">
    <source>
        <dbReference type="EMBL" id="BAE49747.1"/>
    </source>
</evidence>
<dbReference type="OrthoDB" id="7358864at2"/>
<evidence type="ECO:0000256" key="1">
    <source>
        <dbReference type="SAM" id="MobiDB-lite"/>
    </source>
</evidence>
<accession>Q2W8S8</accession>
<protein>
    <submittedName>
        <fullName evidence="2">Uncharacterized protein</fullName>
    </submittedName>
</protein>
<gene>
    <name evidence="2" type="ordered locus">amb0942</name>
</gene>
<evidence type="ECO:0000313" key="3">
    <source>
        <dbReference type="Proteomes" id="UP000007058"/>
    </source>
</evidence>
<feature type="region of interest" description="Disordered" evidence="1">
    <location>
        <begin position="1"/>
        <end position="35"/>
    </location>
</feature>
<sequence>MTANASNAQKEERRTCLVLGQPRSTQRREPQGRDDEEVLTAAAANFPVSPAMIWRRDSTSSGREETASSYRGWGGGGCKPLTGLAMCRGLPELYRF</sequence>
<dbReference type="EMBL" id="AP007255">
    <property type="protein sequence ID" value="BAE49747.1"/>
    <property type="molecule type" value="Genomic_DNA"/>
</dbReference>
<dbReference type="KEGG" id="mag:amb0942"/>
<dbReference type="HOGENOM" id="CLU_2356405_0_0_5"/>
<keyword evidence="3" id="KW-1185">Reference proteome</keyword>
<dbReference type="Proteomes" id="UP000007058">
    <property type="component" value="Chromosome"/>
</dbReference>
<dbReference type="AlphaFoldDB" id="Q2W8S8"/>
<name>Q2W8S8_PARM1</name>